<keyword evidence="2" id="KW-1277">Toxin-antitoxin system</keyword>
<evidence type="ECO:0000313" key="3">
    <source>
        <dbReference type="EMBL" id="GAA1768252.1"/>
    </source>
</evidence>
<sequence>MTAPERWVVKLTGPARRALESGLPEAVAWAAYTFVTQRLPINPHRLGGELTGPYEGMRSAHLGTYRVVYRIEEDTRTVHVLSIRLRGDVYGVR</sequence>
<proteinExistence type="inferred from homology"/>
<gene>
    <name evidence="3" type="primary">relE_2</name>
    <name evidence="3" type="ORF">GCM10009681_44250</name>
</gene>
<dbReference type="Gene3D" id="3.30.2310.20">
    <property type="entry name" value="RelE-like"/>
    <property type="match status" value="1"/>
</dbReference>
<reference evidence="3 4" key="1">
    <citation type="journal article" date="2019" name="Int. J. Syst. Evol. Microbiol.">
        <title>The Global Catalogue of Microorganisms (GCM) 10K type strain sequencing project: providing services to taxonomists for standard genome sequencing and annotation.</title>
        <authorList>
            <consortium name="The Broad Institute Genomics Platform"/>
            <consortium name="The Broad Institute Genome Sequencing Center for Infectious Disease"/>
            <person name="Wu L."/>
            <person name="Ma J."/>
        </authorList>
    </citation>
    <scope>NUCLEOTIDE SEQUENCE [LARGE SCALE GENOMIC DNA]</scope>
    <source>
        <strain evidence="3 4">JCM 13249</strain>
    </source>
</reference>
<keyword evidence="4" id="KW-1185">Reference proteome</keyword>
<dbReference type="PANTHER" id="PTHR35601:SF1">
    <property type="entry name" value="TOXIN RELE"/>
    <property type="match status" value="1"/>
</dbReference>
<dbReference type="SUPFAM" id="SSF143011">
    <property type="entry name" value="RelE-like"/>
    <property type="match status" value="1"/>
</dbReference>
<accession>A0ABN2KWU8</accession>
<dbReference type="InterPro" id="IPR007712">
    <property type="entry name" value="RelE/ParE_toxin"/>
</dbReference>
<dbReference type="InterPro" id="IPR035093">
    <property type="entry name" value="RelE/ParE_toxin_dom_sf"/>
</dbReference>
<evidence type="ECO:0000256" key="1">
    <source>
        <dbReference type="ARBA" id="ARBA00006226"/>
    </source>
</evidence>
<dbReference type="RefSeq" id="WP_344085257.1">
    <property type="nucleotide sequence ID" value="NZ_BAAALS010000025.1"/>
</dbReference>
<protein>
    <submittedName>
        <fullName evidence="3">Type II toxin-antitoxin system mRNA interferase RelE</fullName>
    </submittedName>
</protein>
<name>A0ABN2KWU8_9ACTN</name>
<evidence type="ECO:0000313" key="4">
    <source>
        <dbReference type="Proteomes" id="UP001500655"/>
    </source>
</evidence>
<comment type="similarity">
    <text evidence="1">Belongs to the RelE toxin family.</text>
</comment>
<dbReference type="Pfam" id="PF05016">
    <property type="entry name" value="ParE_toxin"/>
    <property type="match status" value="1"/>
</dbReference>
<evidence type="ECO:0000256" key="2">
    <source>
        <dbReference type="ARBA" id="ARBA00022649"/>
    </source>
</evidence>
<dbReference type="EMBL" id="BAAALS010000025">
    <property type="protein sequence ID" value="GAA1768252.1"/>
    <property type="molecule type" value="Genomic_DNA"/>
</dbReference>
<dbReference type="PANTHER" id="PTHR35601">
    <property type="entry name" value="TOXIN RELE"/>
    <property type="match status" value="1"/>
</dbReference>
<dbReference type="Proteomes" id="UP001500655">
    <property type="component" value="Unassembled WGS sequence"/>
</dbReference>
<organism evidence="3 4">
    <name type="scientific">Luedemannella helvata</name>
    <dbReference type="NCBI Taxonomy" id="349315"/>
    <lineage>
        <taxon>Bacteria</taxon>
        <taxon>Bacillati</taxon>
        <taxon>Actinomycetota</taxon>
        <taxon>Actinomycetes</taxon>
        <taxon>Micromonosporales</taxon>
        <taxon>Micromonosporaceae</taxon>
        <taxon>Luedemannella</taxon>
    </lineage>
</organism>
<comment type="caution">
    <text evidence="3">The sequence shown here is derived from an EMBL/GenBank/DDBJ whole genome shotgun (WGS) entry which is preliminary data.</text>
</comment>